<sequence>MAINLFHRLHLFHNLVTTAGAAMIQETPPKKSRKTRRWCVRLIFRERYEKGHFHNLFRTTRASDPEQFFRYTRMTQNNFHKLCNLIRHRLINKNQSTSLKPRTTIGLNSTVSICINMYICG</sequence>
<organism evidence="2 3">
    <name type="scientific">Hypothenemus hampei</name>
    <name type="common">Coffee berry borer</name>
    <dbReference type="NCBI Taxonomy" id="57062"/>
    <lineage>
        <taxon>Eukaryota</taxon>
        <taxon>Metazoa</taxon>
        <taxon>Ecdysozoa</taxon>
        <taxon>Arthropoda</taxon>
        <taxon>Hexapoda</taxon>
        <taxon>Insecta</taxon>
        <taxon>Pterygota</taxon>
        <taxon>Neoptera</taxon>
        <taxon>Endopterygota</taxon>
        <taxon>Coleoptera</taxon>
        <taxon>Polyphaga</taxon>
        <taxon>Cucujiformia</taxon>
        <taxon>Curculionidae</taxon>
        <taxon>Scolytinae</taxon>
        <taxon>Hypothenemus</taxon>
    </lineage>
</organism>
<accession>A0ABD1F3E1</accession>
<protein>
    <recommendedName>
        <fullName evidence="4">Secreted protein</fullName>
    </recommendedName>
</protein>
<reference evidence="2 3" key="1">
    <citation type="submission" date="2024-05" db="EMBL/GenBank/DDBJ databases">
        <title>Genetic variation in Jamaican populations of the coffee berry borer (Hypothenemus hampei).</title>
        <authorList>
            <person name="Errbii M."/>
            <person name="Myrie A."/>
        </authorList>
    </citation>
    <scope>NUCLEOTIDE SEQUENCE [LARGE SCALE GENOMIC DNA]</scope>
    <source>
        <strain evidence="2">JA-Hopewell-2020-01-JO</strain>
        <tissue evidence="2">Whole body</tissue>
    </source>
</reference>
<evidence type="ECO:0000256" key="1">
    <source>
        <dbReference type="SAM" id="SignalP"/>
    </source>
</evidence>
<dbReference type="Proteomes" id="UP001566132">
    <property type="component" value="Unassembled WGS sequence"/>
</dbReference>
<name>A0ABD1F3E1_HYPHA</name>
<feature type="chain" id="PRO_5044773598" description="Secreted protein" evidence="1">
    <location>
        <begin position="22"/>
        <end position="121"/>
    </location>
</feature>
<evidence type="ECO:0000313" key="3">
    <source>
        <dbReference type="Proteomes" id="UP001566132"/>
    </source>
</evidence>
<dbReference type="EMBL" id="JBDJPC010000003">
    <property type="protein sequence ID" value="KAL1509783.1"/>
    <property type="molecule type" value="Genomic_DNA"/>
</dbReference>
<keyword evidence="3" id="KW-1185">Reference proteome</keyword>
<proteinExistence type="predicted"/>
<evidence type="ECO:0008006" key="4">
    <source>
        <dbReference type="Google" id="ProtNLM"/>
    </source>
</evidence>
<dbReference type="AlphaFoldDB" id="A0ABD1F3E1"/>
<feature type="signal peptide" evidence="1">
    <location>
        <begin position="1"/>
        <end position="21"/>
    </location>
</feature>
<gene>
    <name evidence="2" type="ORF">ABEB36_004467</name>
</gene>
<evidence type="ECO:0000313" key="2">
    <source>
        <dbReference type="EMBL" id="KAL1509783.1"/>
    </source>
</evidence>
<comment type="caution">
    <text evidence="2">The sequence shown here is derived from an EMBL/GenBank/DDBJ whole genome shotgun (WGS) entry which is preliminary data.</text>
</comment>
<keyword evidence="1" id="KW-0732">Signal</keyword>